<name>A0A8X6PTR6_NEPPI</name>
<evidence type="ECO:0000313" key="2">
    <source>
        <dbReference type="Proteomes" id="UP000887013"/>
    </source>
</evidence>
<dbReference type="AlphaFoldDB" id="A0A8X6PTR6"/>
<protein>
    <submittedName>
        <fullName evidence="1">Uncharacterized protein</fullName>
    </submittedName>
</protein>
<keyword evidence="2" id="KW-1185">Reference proteome</keyword>
<sequence>MQQLTRKSPDMSSLVITAMFKNKLVMETDSTSVSEIEDRISRAPLQTFLECVLMRGSHHKYTWSPLLMVNQENITLTEVYSSYSSNGGQLGACVAVAFRIDCPLMEEIKKNLTFRVRNTVAIAFPVEDGIFLNSEMVCFTSLKCSWVLG</sequence>
<dbReference type="Proteomes" id="UP000887013">
    <property type="component" value="Unassembled WGS sequence"/>
</dbReference>
<proteinExistence type="predicted"/>
<evidence type="ECO:0000313" key="1">
    <source>
        <dbReference type="EMBL" id="GFT88915.1"/>
    </source>
</evidence>
<organism evidence="1 2">
    <name type="scientific">Nephila pilipes</name>
    <name type="common">Giant wood spider</name>
    <name type="synonym">Nephila maculata</name>
    <dbReference type="NCBI Taxonomy" id="299642"/>
    <lineage>
        <taxon>Eukaryota</taxon>
        <taxon>Metazoa</taxon>
        <taxon>Ecdysozoa</taxon>
        <taxon>Arthropoda</taxon>
        <taxon>Chelicerata</taxon>
        <taxon>Arachnida</taxon>
        <taxon>Araneae</taxon>
        <taxon>Araneomorphae</taxon>
        <taxon>Entelegynae</taxon>
        <taxon>Araneoidea</taxon>
        <taxon>Nephilidae</taxon>
        <taxon>Nephila</taxon>
    </lineage>
</organism>
<dbReference type="EMBL" id="BMAW01073694">
    <property type="protein sequence ID" value="GFT88915.1"/>
    <property type="molecule type" value="Genomic_DNA"/>
</dbReference>
<gene>
    <name evidence="1" type="ORF">NPIL_72541</name>
</gene>
<comment type="caution">
    <text evidence="1">The sequence shown here is derived from an EMBL/GenBank/DDBJ whole genome shotgun (WGS) entry which is preliminary data.</text>
</comment>
<reference evidence="1" key="1">
    <citation type="submission" date="2020-08" db="EMBL/GenBank/DDBJ databases">
        <title>Multicomponent nature underlies the extraordinary mechanical properties of spider dragline silk.</title>
        <authorList>
            <person name="Kono N."/>
            <person name="Nakamura H."/>
            <person name="Mori M."/>
            <person name="Yoshida Y."/>
            <person name="Ohtoshi R."/>
            <person name="Malay A.D."/>
            <person name="Moran D.A.P."/>
            <person name="Tomita M."/>
            <person name="Numata K."/>
            <person name="Arakawa K."/>
        </authorList>
    </citation>
    <scope>NUCLEOTIDE SEQUENCE</scope>
</reference>
<accession>A0A8X6PTR6</accession>